<evidence type="ECO:0000313" key="1">
    <source>
        <dbReference type="EMBL" id="KAJ5102242.1"/>
    </source>
</evidence>
<protein>
    <submittedName>
        <fullName evidence="1">Uncharacterized protein</fullName>
    </submittedName>
</protein>
<comment type="caution">
    <text evidence="1">The sequence shown here is derived from an EMBL/GenBank/DDBJ whole genome shotgun (WGS) entry which is preliminary data.</text>
</comment>
<gene>
    <name evidence="1" type="ORF">NUU61_004464</name>
</gene>
<reference evidence="1" key="2">
    <citation type="journal article" date="2023" name="IMA Fungus">
        <title>Comparative genomic study of the Penicillium genus elucidates a diverse pangenome and 15 lateral gene transfer events.</title>
        <authorList>
            <person name="Petersen C."/>
            <person name="Sorensen T."/>
            <person name="Nielsen M.R."/>
            <person name="Sondergaard T.E."/>
            <person name="Sorensen J.L."/>
            <person name="Fitzpatrick D.A."/>
            <person name="Frisvad J.C."/>
            <person name="Nielsen K.L."/>
        </authorList>
    </citation>
    <scope>NUCLEOTIDE SEQUENCE</scope>
    <source>
        <strain evidence="1">IBT 34128</strain>
    </source>
</reference>
<dbReference type="Proteomes" id="UP001141434">
    <property type="component" value="Unassembled WGS sequence"/>
</dbReference>
<dbReference type="RefSeq" id="XP_056513073.1">
    <property type="nucleotide sequence ID" value="XM_056655046.1"/>
</dbReference>
<organism evidence="1 2">
    <name type="scientific">Penicillium alfredii</name>
    <dbReference type="NCBI Taxonomy" id="1506179"/>
    <lineage>
        <taxon>Eukaryota</taxon>
        <taxon>Fungi</taxon>
        <taxon>Dikarya</taxon>
        <taxon>Ascomycota</taxon>
        <taxon>Pezizomycotina</taxon>
        <taxon>Eurotiomycetes</taxon>
        <taxon>Eurotiomycetidae</taxon>
        <taxon>Eurotiales</taxon>
        <taxon>Aspergillaceae</taxon>
        <taxon>Penicillium</taxon>
    </lineage>
</organism>
<dbReference type="AlphaFoldDB" id="A0A9W9KEN1"/>
<keyword evidence="2" id="KW-1185">Reference proteome</keyword>
<dbReference type="OrthoDB" id="4485682at2759"/>
<name>A0A9W9KEN1_9EURO</name>
<evidence type="ECO:0000313" key="2">
    <source>
        <dbReference type="Proteomes" id="UP001141434"/>
    </source>
</evidence>
<proteinExistence type="predicted"/>
<dbReference type="EMBL" id="JAPMSZ010000005">
    <property type="protein sequence ID" value="KAJ5102242.1"/>
    <property type="molecule type" value="Genomic_DNA"/>
</dbReference>
<sequence length="130" mass="15111">MRDESGNPVKFDPDTLYIQPERKELAELEFKNRDVYNIDYAELIEDRIRSLELRLRLHGLYVPKPLRKRVKFKSMPAIKSEQQPFPMKSVTGLECPVCLGATDIHLNYHIAVFVYIHNIVVSHDGSKSSR</sequence>
<reference evidence="1" key="1">
    <citation type="submission" date="2022-11" db="EMBL/GenBank/DDBJ databases">
        <authorList>
            <person name="Petersen C."/>
        </authorList>
    </citation>
    <scope>NUCLEOTIDE SEQUENCE</scope>
    <source>
        <strain evidence="1">IBT 34128</strain>
    </source>
</reference>
<dbReference type="GeneID" id="81394214"/>
<accession>A0A9W9KEN1</accession>